<dbReference type="Proteomes" id="UP001443914">
    <property type="component" value="Unassembled WGS sequence"/>
</dbReference>
<protein>
    <recommendedName>
        <fullName evidence="1">DUF7803 domain-containing protein</fullName>
    </recommendedName>
</protein>
<comment type="caution">
    <text evidence="2">The sequence shown here is derived from an EMBL/GenBank/DDBJ whole genome shotgun (WGS) entry which is preliminary data.</text>
</comment>
<organism evidence="2 3">
    <name type="scientific">Saponaria officinalis</name>
    <name type="common">Common soapwort</name>
    <name type="synonym">Lychnis saponaria</name>
    <dbReference type="NCBI Taxonomy" id="3572"/>
    <lineage>
        <taxon>Eukaryota</taxon>
        <taxon>Viridiplantae</taxon>
        <taxon>Streptophyta</taxon>
        <taxon>Embryophyta</taxon>
        <taxon>Tracheophyta</taxon>
        <taxon>Spermatophyta</taxon>
        <taxon>Magnoliopsida</taxon>
        <taxon>eudicotyledons</taxon>
        <taxon>Gunneridae</taxon>
        <taxon>Pentapetalae</taxon>
        <taxon>Caryophyllales</taxon>
        <taxon>Caryophyllaceae</taxon>
        <taxon>Caryophylleae</taxon>
        <taxon>Saponaria</taxon>
    </lineage>
</organism>
<sequence length="230" mass="27041">MDVDSQQTMEETILFGDDLMMGPPSHVIPQEISSYMLEDVELCDGLPRNMFRCLQINNIEPFRQDEIVMYRHCVERRDKELRQRLQDSEHKLGSSRPLEQANERVARLEFKVTKLLRYRMHIDFLLSLPLHHLLASFHQQITVSYRRSSALQVVICLTSAELENKPNPGHYLTDMATDIHQPFPASMRSCNNRGCREKNNSVMYLEDKQLERFRSMSNEAPEKRKTKAFR</sequence>
<accession>A0AAW1KQG6</accession>
<dbReference type="Pfam" id="PF25086">
    <property type="entry name" value="DUF7803"/>
    <property type="match status" value="1"/>
</dbReference>
<keyword evidence="3" id="KW-1185">Reference proteome</keyword>
<dbReference type="PANTHER" id="PTHR36047:SF1">
    <property type="entry name" value="OS01G0191000 PROTEIN"/>
    <property type="match status" value="1"/>
</dbReference>
<evidence type="ECO:0000313" key="3">
    <source>
        <dbReference type="Proteomes" id="UP001443914"/>
    </source>
</evidence>
<dbReference type="AlphaFoldDB" id="A0AAW1KQG6"/>
<dbReference type="PANTHER" id="PTHR36047">
    <property type="entry name" value="OS01G0191000 PROTEIN"/>
    <property type="match status" value="1"/>
</dbReference>
<evidence type="ECO:0000259" key="1">
    <source>
        <dbReference type="Pfam" id="PF25086"/>
    </source>
</evidence>
<evidence type="ECO:0000313" key="2">
    <source>
        <dbReference type="EMBL" id="KAK9723871.1"/>
    </source>
</evidence>
<gene>
    <name evidence="2" type="ORF">RND81_05G031200</name>
</gene>
<reference evidence="2" key="1">
    <citation type="submission" date="2024-03" db="EMBL/GenBank/DDBJ databases">
        <title>WGS assembly of Saponaria officinalis var. Norfolk2.</title>
        <authorList>
            <person name="Jenkins J."/>
            <person name="Shu S."/>
            <person name="Grimwood J."/>
            <person name="Barry K."/>
            <person name="Goodstein D."/>
            <person name="Schmutz J."/>
            <person name="Leebens-Mack J."/>
            <person name="Osbourn A."/>
        </authorList>
    </citation>
    <scope>NUCLEOTIDE SEQUENCE [LARGE SCALE GENOMIC DNA]</scope>
    <source>
        <strain evidence="2">JIC</strain>
    </source>
</reference>
<feature type="domain" description="DUF7803" evidence="1">
    <location>
        <begin position="1"/>
        <end position="152"/>
    </location>
</feature>
<dbReference type="EMBL" id="JBDFQZ010000005">
    <property type="protein sequence ID" value="KAK9723871.1"/>
    <property type="molecule type" value="Genomic_DNA"/>
</dbReference>
<dbReference type="InterPro" id="IPR056705">
    <property type="entry name" value="DUF7803"/>
</dbReference>
<proteinExistence type="predicted"/>
<name>A0AAW1KQG6_SAPOF</name>